<dbReference type="InterPro" id="IPR014710">
    <property type="entry name" value="RmlC-like_jellyroll"/>
</dbReference>
<keyword evidence="3" id="KW-1185">Reference proteome</keyword>
<evidence type="ECO:0000313" key="3">
    <source>
        <dbReference type="Proteomes" id="UP000184517"/>
    </source>
</evidence>
<dbReference type="STRING" id="1122206.SAMN02745753_00717"/>
<dbReference type="InterPro" id="IPR013096">
    <property type="entry name" value="Cupin_2"/>
</dbReference>
<proteinExistence type="predicted"/>
<evidence type="ECO:0000313" key="2">
    <source>
        <dbReference type="EMBL" id="SHE71205.1"/>
    </source>
</evidence>
<accession>A0A1M4VQQ8</accession>
<dbReference type="CDD" id="cd02231">
    <property type="entry name" value="cupin_BLL6423-like"/>
    <property type="match status" value="1"/>
</dbReference>
<dbReference type="SUPFAM" id="SSF51182">
    <property type="entry name" value="RmlC-like cupins"/>
    <property type="match status" value="1"/>
</dbReference>
<dbReference type="InterPro" id="IPR047142">
    <property type="entry name" value="OryJ/VirC-like"/>
</dbReference>
<name>A0A1M4VQQ8_9GAMM</name>
<dbReference type="InterPro" id="IPR011051">
    <property type="entry name" value="RmlC_Cupin_sf"/>
</dbReference>
<dbReference type="AlphaFoldDB" id="A0A1M4VQQ8"/>
<dbReference type="Gene3D" id="2.60.120.10">
    <property type="entry name" value="Jelly Rolls"/>
    <property type="match status" value="1"/>
</dbReference>
<dbReference type="PANTHER" id="PTHR36156:SF2">
    <property type="entry name" value="CUPIN TYPE-2 DOMAIN-CONTAINING PROTEIN"/>
    <property type="match status" value="1"/>
</dbReference>
<dbReference type="Proteomes" id="UP000184517">
    <property type="component" value="Unassembled WGS sequence"/>
</dbReference>
<sequence length="191" mass="20857">MGFPDIYRVVTGHDENGNSIIVENGPLKTVMDLEAVPGTKFHEVWSTSHTPAPISHTQTDPTLGPVVLPPASTGTRIRYVDIPPDSEEFLNQGHGKMKDMFSKVGDESASTVKDDSPHPLMHRTESIDYGIVIEGELTLIVDRDEVILKPGSVVVQRGTNHAWANRSGKMCRILFILVGGEYGDELAKVLA</sequence>
<organism evidence="2 3">
    <name type="scientific">Marinomonas polaris DSM 16579</name>
    <dbReference type="NCBI Taxonomy" id="1122206"/>
    <lineage>
        <taxon>Bacteria</taxon>
        <taxon>Pseudomonadati</taxon>
        <taxon>Pseudomonadota</taxon>
        <taxon>Gammaproteobacteria</taxon>
        <taxon>Oceanospirillales</taxon>
        <taxon>Oceanospirillaceae</taxon>
        <taxon>Marinomonas</taxon>
    </lineage>
</organism>
<dbReference type="RefSeq" id="WP_072838348.1">
    <property type="nucleotide sequence ID" value="NZ_FQVF01000003.1"/>
</dbReference>
<protein>
    <submittedName>
        <fullName evidence="2">Cupin domain-containing protein</fullName>
    </submittedName>
</protein>
<dbReference type="OrthoDB" id="713485at2"/>
<dbReference type="PANTHER" id="PTHR36156">
    <property type="entry name" value="SLR2101 PROTEIN"/>
    <property type="match status" value="1"/>
</dbReference>
<reference evidence="3" key="1">
    <citation type="submission" date="2016-11" db="EMBL/GenBank/DDBJ databases">
        <authorList>
            <person name="Varghese N."/>
            <person name="Submissions S."/>
        </authorList>
    </citation>
    <scope>NUCLEOTIDE SEQUENCE [LARGE SCALE GENOMIC DNA]</scope>
    <source>
        <strain evidence="3">DSM 16579</strain>
    </source>
</reference>
<dbReference type="EMBL" id="FQVF01000003">
    <property type="protein sequence ID" value="SHE71205.1"/>
    <property type="molecule type" value="Genomic_DNA"/>
</dbReference>
<evidence type="ECO:0000259" key="1">
    <source>
        <dbReference type="Pfam" id="PF07883"/>
    </source>
</evidence>
<dbReference type="Pfam" id="PF07883">
    <property type="entry name" value="Cupin_2"/>
    <property type="match status" value="1"/>
</dbReference>
<feature type="domain" description="Cupin type-2" evidence="1">
    <location>
        <begin position="120"/>
        <end position="176"/>
    </location>
</feature>
<gene>
    <name evidence="2" type="ORF">SAMN02745753_00717</name>
</gene>